<proteinExistence type="predicted"/>
<reference evidence="1" key="3">
    <citation type="submission" date="2025-09" db="UniProtKB">
        <authorList>
            <consortium name="Ensembl"/>
        </authorList>
    </citation>
    <scope>IDENTIFICATION</scope>
    <source>
        <strain evidence="1">broiler</strain>
    </source>
</reference>
<accession>A0A8V0X9L5</accession>
<reference evidence="1" key="1">
    <citation type="submission" date="2020-11" db="EMBL/GenBank/DDBJ databases">
        <title>Gallus gallus (Chicken) genome, bGalGal1, GRCg7b, maternal haplotype autosomes + Z &amp; W.</title>
        <authorList>
            <person name="Warren W."/>
            <person name="Formenti G."/>
            <person name="Fedrigo O."/>
            <person name="Haase B."/>
            <person name="Mountcastle J."/>
            <person name="Balacco J."/>
            <person name="Tracey A."/>
            <person name="Schneider V."/>
            <person name="Okimoto R."/>
            <person name="Cheng H."/>
            <person name="Hawken R."/>
            <person name="Howe K."/>
            <person name="Jarvis E.D."/>
        </authorList>
    </citation>
    <scope>NUCLEOTIDE SEQUENCE [LARGE SCALE GENOMIC DNA]</scope>
    <source>
        <strain evidence="1">Broiler</strain>
    </source>
</reference>
<evidence type="ECO:0000313" key="2">
    <source>
        <dbReference type="Proteomes" id="UP000000539"/>
    </source>
</evidence>
<sequence>KMAGQNKSWFEKWQKLQFICICCLLPKPYRQPSDSSGKEKAYQHFRAAHCAEEANSTLRPRELVAFLSGNRTMETP</sequence>
<evidence type="ECO:0000313" key="1">
    <source>
        <dbReference type="Ensembl" id="ENSGALP00010003331.1"/>
    </source>
</evidence>
<protein>
    <submittedName>
        <fullName evidence="1">Uncharacterized protein</fullName>
    </submittedName>
</protein>
<organism evidence="1 2">
    <name type="scientific">Gallus gallus</name>
    <name type="common">Chicken</name>
    <dbReference type="NCBI Taxonomy" id="9031"/>
    <lineage>
        <taxon>Eukaryota</taxon>
        <taxon>Metazoa</taxon>
        <taxon>Chordata</taxon>
        <taxon>Craniata</taxon>
        <taxon>Vertebrata</taxon>
        <taxon>Euteleostomi</taxon>
        <taxon>Archelosauria</taxon>
        <taxon>Archosauria</taxon>
        <taxon>Dinosauria</taxon>
        <taxon>Saurischia</taxon>
        <taxon>Theropoda</taxon>
        <taxon>Coelurosauria</taxon>
        <taxon>Aves</taxon>
        <taxon>Neognathae</taxon>
        <taxon>Galloanserae</taxon>
        <taxon>Galliformes</taxon>
        <taxon>Phasianidae</taxon>
        <taxon>Phasianinae</taxon>
        <taxon>Gallus</taxon>
    </lineage>
</organism>
<dbReference type="Ensembl" id="ENSGALT00010005492.1">
    <property type="protein sequence ID" value="ENSGALP00010003331.1"/>
    <property type="gene ID" value="ENSGALG00010002394.1"/>
</dbReference>
<dbReference type="Proteomes" id="UP000000539">
    <property type="component" value="Chromosome 1"/>
</dbReference>
<name>A0A8V0X9L5_CHICK</name>
<dbReference type="AlphaFoldDB" id="A0A8V0X9L5"/>
<keyword evidence="2" id="KW-1185">Reference proteome</keyword>
<reference evidence="1" key="2">
    <citation type="submission" date="2025-08" db="UniProtKB">
        <authorList>
            <consortium name="Ensembl"/>
        </authorList>
    </citation>
    <scope>IDENTIFICATION</scope>
    <source>
        <strain evidence="1">broiler</strain>
    </source>
</reference>